<dbReference type="CDD" id="cd00070">
    <property type="entry name" value="GLECT"/>
    <property type="match status" value="1"/>
</dbReference>
<dbReference type="PANTHER" id="PTHR11214">
    <property type="entry name" value="BETA-1,3-N-ACETYLGLUCOSAMINYLTRANSFERASE"/>
    <property type="match status" value="1"/>
</dbReference>
<dbReference type="UniPathway" id="UPA00378"/>
<keyword evidence="10" id="KW-0333">Golgi apparatus</keyword>
<keyword evidence="5 16" id="KW-0328">Glycosyltransferase</keyword>
<dbReference type="EMBL" id="LFYR01000957">
    <property type="protein sequence ID" value="KMZ66786.1"/>
    <property type="molecule type" value="Genomic_DNA"/>
</dbReference>
<evidence type="ECO:0000256" key="10">
    <source>
        <dbReference type="ARBA" id="ARBA00023034"/>
    </source>
</evidence>
<keyword evidence="7 14" id="KW-0812">Transmembrane</keyword>
<evidence type="ECO:0000256" key="6">
    <source>
        <dbReference type="ARBA" id="ARBA00022679"/>
    </source>
</evidence>
<keyword evidence="6 16" id="KW-0808">Transferase</keyword>
<dbReference type="AlphaFoldDB" id="A0A0K9PCU8"/>
<organism evidence="16 17">
    <name type="scientific">Zostera marina</name>
    <name type="common">Eelgrass</name>
    <dbReference type="NCBI Taxonomy" id="29655"/>
    <lineage>
        <taxon>Eukaryota</taxon>
        <taxon>Viridiplantae</taxon>
        <taxon>Streptophyta</taxon>
        <taxon>Embryophyta</taxon>
        <taxon>Tracheophyta</taxon>
        <taxon>Spermatophyta</taxon>
        <taxon>Magnoliopsida</taxon>
        <taxon>Liliopsida</taxon>
        <taxon>Zosteraceae</taxon>
        <taxon>Zostera</taxon>
    </lineage>
</organism>
<dbReference type="GO" id="GO:0030246">
    <property type="term" value="F:carbohydrate binding"/>
    <property type="evidence" value="ECO:0007669"/>
    <property type="project" value="InterPro"/>
</dbReference>
<keyword evidence="12" id="KW-0325">Glycoprotein</keyword>
<dbReference type="GO" id="GO:0008378">
    <property type="term" value="F:galactosyltransferase activity"/>
    <property type="evidence" value="ECO:0000318"/>
    <property type="project" value="GO_Central"/>
</dbReference>
<keyword evidence="9 14" id="KW-1133">Transmembrane helix</keyword>
<dbReference type="OrthoDB" id="2139606at2759"/>
<evidence type="ECO:0000256" key="7">
    <source>
        <dbReference type="ARBA" id="ARBA00022692"/>
    </source>
</evidence>
<dbReference type="Gene3D" id="3.90.550.50">
    <property type="match status" value="1"/>
</dbReference>
<dbReference type="STRING" id="29655.A0A0K9PCU8"/>
<protein>
    <submittedName>
        <fullName evidence="16">N-glycan beta-1,3-galactosyltransferase, family GT31</fullName>
    </submittedName>
</protein>
<accession>A0A0K9PCU8</accession>
<evidence type="ECO:0000256" key="14">
    <source>
        <dbReference type="SAM" id="Phobius"/>
    </source>
</evidence>
<keyword evidence="11 14" id="KW-0472">Membrane</keyword>
<dbReference type="Pfam" id="PF00337">
    <property type="entry name" value="Gal-bind_lectin"/>
    <property type="match status" value="1"/>
</dbReference>
<dbReference type="SUPFAM" id="SSF49899">
    <property type="entry name" value="Concanavalin A-like lectins/glucanases"/>
    <property type="match status" value="1"/>
</dbReference>
<dbReference type="FunFam" id="3.90.550.50:FF:000015">
    <property type="entry name" value="Beta-1,3-galactosyltransferase GALT1"/>
    <property type="match status" value="1"/>
</dbReference>
<name>A0A0K9PCU8_ZOSMR</name>
<evidence type="ECO:0000256" key="3">
    <source>
        <dbReference type="ARBA" id="ARBA00004922"/>
    </source>
</evidence>
<dbReference type="GO" id="GO:0000139">
    <property type="term" value="C:Golgi membrane"/>
    <property type="evidence" value="ECO:0000318"/>
    <property type="project" value="GO_Central"/>
</dbReference>
<dbReference type="InterPro" id="IPR001079">
    <property type="entry name" value="Galectin_CRD"/>
</dbReference>
<comment type="caution">
    <text evidence="16">The sequence shown here is derived from an EMBL/GenBank/DDBJ whole genome shotgun (WGS) entry which is preliminary data.</text>
</comment>
<evidence type="ECO:0000256" key="4">
    <source>
        <dbReference type="ARBA" id="ARBA00008661"/>
    </source>
</evidence>
<comment type="similarity">
    <text evidence="4">Belongs to the glycosyltransferase 31 family.</text>
</comment>
<comment type="cofactor">
    <cofactor evidence="1">
        <name>Mn(2+)</name>
        <dbReference type="ChEBI" id="CHEBI:29035"/>
    </cofactor>
</comment>
<evidence type="ECO:0000259" key="15">
    <source>
        <dbReference type="PROSITE" id="PS51304"/>
    </source>
</evidence>
<keyword evidence="17" id="KW-1185">Reference proteome</keyword>
<dbReference type="InterPro" id="IPR013320">
    <property type="entry name" value="ConA-like_dom_sf"/>
</dbReference>
<evidence type="ECO:0000256" key="13">
    <source>
        <dbReference type="ARBA" id="ARBA00023211"/>
    </source>
</evidence>
<evidence type="ECO:0000256" key="5">
    <source>
        <dbReference type="ARBA" id="ARBA00022676"/>
    </source>
</evidence>
<feature type="transmembrane region" description="Helical" evidence="14">
    <location>
        <begin position="6"/>
        <end position="24"/>
    </location>
</feature>
<dbReference type="InterPro" id="IPR002659">
    <property type="entry name" value="Glyco_trans_31"/>
</dbReference>
<reference evidence="17" key="1">
    <citation type="journal article" date="2016" name="Nature">
        <title>The genome of the seagrass Zostera marina reveals angiosperm adaptation to the sea.</title>
        <authorList>
            <person name="Olsen J.L."/>
            <person name="Rouze P."/>
            <person name="Verhelst B."/>
            <person name="Lin Y.-C."/>
            <person name="Bayer T."/>
            <person name="Collen J."/>
            <person name="Dattolo E."/>
            <person name="De Paoli E."/>
            <person name="Dittami S."/>
            <person name="Maumus F."/>
            <person name="Michel G."/>
            <person name="Kersting A."/>
            <person name="Lauritano C."/>
            <person name="Lohaus R."/>
            <person name="Toepel M."/>
            <person name="Tonon T."/>
            <person name="Vanneste K."/>
            <person name="Amirebrahimi M."/>
            <person name="Brakel J."/>
            <person name="Bostroem C."/>
            <person name="Chovatia M."/>
            <person name="Grimwood J."/>
            <person name="Jenkins J.W."/>
            <person name="Jueterbock A."/>
            <person name="Mraz A."/>
            <person name="Stam W.T."/>
            <person name="Tice H."/>
            <person name="Bornberg-Bauer E."/>
            <person name="Green P.J."/>
            <person name="Pearson G.A."/>
            <person name="Procaccini G."/>
            <person name="Duarte C.M."/>
            <person name="Schmutz J."/>
            <person name="Reusch T.B.H."/>
            <person name="Van de Peer Y."/>
        </authorList>
    </citation>
    <scope>NUCLEOTIDE SEQUENCE [LARGE SCALE GENOMIC DNA]</scope>
    <source>
        <strain evidence="17">cv. Finnish</strain>
    </source>
</reference>
<sequence>MVKWSSGGGVILTLLVILILRYGLLNNSLMQRSLQYSFSYNSSDPLNWNDDGNLPEPQFHGNGSQVISVGSFFSGLFRFRNFTKEEIHSLQTWRRLNHLLSNSQELPQALESIKEAQFALGNLLGSIEQEKKLDLSNETAYREAKVKQCPYSIKRMNISELNGAVFRLKIPCGMIQGSSLTVIGTPGGLLGEFQIDMMAAALPAEPEPPIILHYNVRLSGDKVTEDPVIVQNTWTLSNDWGEEERCPSPDPEINENVDERKQCSEMVGKYDKQVFYSKNHSMENGAIRQYFPFKQGYLAIATLRLGLEGIQMTVDGKHITSFAYRENLEQWLVSEVRISGDIKLISVLSSGLPTSEDLNHIVDLEKLRSAPLPLHKSLDLFIGVFSTANNFKRRMAVRRTWLQYEAVQSRTAAVRFFVGLHKNQIVNEELWKEARTYGDVQLMPFVDYYNMITWKTIAICIYGTKVVSAKYIMKTDDDSFVRVDEVLNSLQNSNVTRGLLYGLINTHAQPHRDPYSKWFISPMEWSDDTYPPWAHGPGYVVSHDIAKTIYRKHKKGHLRMFKLEDVAMGIWISDMKKEGMVVKYINELRIYTQGCQPGYVVAHYQSPRNMLCLWQRLQETKRPTCC</sequence>
<dbReference type="GO" id="GO:1901137">
    <property type="term" value="P:carbohydrate derivative biosynthetic process"/>
    <property type="evidence" value="ECO:0007669"/>
    <property type="project" value="UniProtKB-ARBA"/>
</dbReference>
<comment type="pathway">
    <text evidence="3">Protein modification; protein glycosylation.</text>
</comment>
<evidence type="ECO:0000256" key="1">
    <source>
        <dbReference type="ARBA" id="ARBA00001936"/>
    </source>
</evidence>
<evidence type="ECO:0000256" key="9">
    <source>
        <dbReference type="ARBA" id="ARBA00022989"/>
    </source>
</evidence>
<dbReference type="Proteomes" id="UP000036987">
    <property type="component" value="Unassembled WGS sequence"/>
</dbReference>
<evidence type="ECO:0000256" key="11">
    <source>
        <dbReference type="ARBA" id="ARBA00023136"/>
    </source>
</evidence>
<evidence type="ECO:0000256" key="8">
    <source>
        <dbReference type="ARBA" id="ARBA00022968"/>
    </source>
</evidence>
<dbReference type="SMART" id="SM00908">
    <property type="entry name" value="Gal-bind_lectin"/>
    <property type="match status" value="1"/>
</dbReference>
<dbReference type="Gene3D" id="2.60.120.200">
    <property type="match status" value="1"/>
</dbReference>
<keyword evidence="8" id="KW-0735">Signal-anchor</keyword>
<evidence type="ECO:0000256" key="12">
    <source>
        <dbReference type="ARBA" id="ARBA00023180"/>
    </source>
</evidence>
<evidence type="ECO:0000313" key="17">
    <source>
        <dbReference type="Proteomes" id="UP000036987"/>
    </source>
</evidence>
<evidence type="ECO:0000256" key="2">
    <source>
        <dbReference type="ARBA" id="ARBA00004323"/>
    </source>
</evidence>
<keyword evidence="13" id="KW-0464">Manganese</keyword>
<dbReference type="PANTHER" id="PTHR11214:SF129">
    <property type="entry name" value="BETA-1,3-GALACTOSYLTRANSFERASE GALT1"/>
    <property type="match status" value="1"/>
</dbReference>
<dbReference type="Pfam" id="PF01762">
    <property type="entry name" value="Galactosyl_T"/>
    <property type="match status" value="1"/>
</dbReference>
<dbReference type="OMA" id="RQYFPFK"/>
<dbReference type="PROSITE" id="PS51304">
    <property type="entry name" value="GALECTIN"/>
    <property type="match status" value="1"/>
</dbReference>
<gene>
    <name evidence="16" type="ORF">ZOSMA_289G00270</name>
</gene>
<evidence type="ECO:0000313" key="16">
    <source>
        <dbReference type="EMBL" id="KMZ66786.1"/>
    </source>
</evidence>
<feature type="domain" description="Galectin" evidence="15">
    <location>
        <begin position="166"/>
        <end position="350"/>
    </location>
</feature>
<comment type="subcellular location">
    <subcellularLocation>
        <location evidence="2">Golgi apparatus membrane</location>
        <topology evidence="2">Single-pass type II membrane protein</topology>
    </subcellularLocation>
</comment>
<proteinExistence type="inferred from homology"/>